<dbReference type="GO" id="GO:0005886">
    <property type="term" value="C:plasma membrane"/>
    <property type="evidence" value="ECO:0007669"/>
    <property type="project" value="TreeGrafter"/>
</dbReference>
<evidence type="ECO:0000259" key="7">
    <source>
        <dbReference type="Pfam" id="PF04234"/>
    </source>
</evidence>
<dbReference type="PANTHER" id="PTHR34820">
    <property type="entry name" value="INNER MEMBRANE PROTEIN YEBZ"/>
    <property type="match status" value="1"/>
</dbReference>
<keyword evidence="6" id="KW-0812">Transmembrane</keyword>
<evidence type="ECO:0000313" key="8">
    <source>
        <dbReference type="EMBL" id="KGN39213.1"/>
    </source>
</evidence>
<evidence type="ECO:0000256" key="5">
    <source>
        <dbReference type="SAM" id="MobiDB-lite"/>
    </source>
</evidence>
<evidence type="ECO:0000256" key="2">
    <source>
        <dbReference type="ARBA" id="ARBA00022723"/>
    </source>
</evidence>
<keyword evidence="4" id="KW-0186">Copper</keyword>
<feature type="region of interest" description="Disordered" evidence="5">
    <location>
        <begin position="120"/>
        <end position="178"/>
    </location>
</feature>
<proteinExistence type="predicted"/>
<feature type="transmembrane region" description="Helical" evidence="6">
    <location>
        <begin position="184"/>
        <end position="204"/>
    </location>
</feature>
<feature type="domain" description="CopC" evidence="7">
    <location>
        <begin position="32"/>
        <end position="125"/>
    </location>
</feature>
<dbReference type="EMBL" id="AVPK01000001">
    <property type="protein sequence ID" value="KGN39213.1"/>
    <property type="molecule type" value="Genomic_DNA"/>
</dbReference>
<evidence type="ECO:0000256" key="3">
    <source>
        <dbReference type="ARBA" id="ARBA00022729"/>
    </source>
</evidence>
<feature type="compositionally biased region" description="Low complexity" evidence="5">
    <location>
        <begin position="131"/>
        <end position="178"/>
    </location>
</feature>
<dbReference type="InterPro" id="IPR014756">
    <property type="entry name" value="Ig_E-set"/>
</dbReference>
<dbReference type="PANTHER" id="PTHR34820:SF4">
    <property type="entry name" value="INNER MEMBRANE PROTEIN YEBZ"/>
    <property type="match status" value="1"/>
</dbReference>
<comment type="subcellular location">
    <subcellularLocation>
        <location evidence="1">Cell envelope</location>
    </subcellularLocation>
</comment>
<evidence type="ECO:0000256" key="6">
    <source>
        <dbReference type="SAM" id="Phobius"/>
    </source>
</evidence>
<dbReference type="GO" id="GO:0046688">
    <property type="term" value="P:response to copper ion"/>
    <property type="evidence" value="ECO:0007669"/>
    <property type="project" value="InterPro"/>
</dbReference>
<dbReference type="GO" id="GO:0005507">
    <property type="term" value="F:copper ion binding"/>
    <property type="evidence" value="ECO:0007669"/>
    <property type="project" value="InterPro"/>
</dbReference>
<comment type="caution">
    <text evidence="8">The sequence shown here is derived from an EMBL/GenBank/DDBJ whole genome shotgun (WGS) entry which is preliminary data.</text>
</comment>
<keyword evidence="6" id="KW-0472">Membrane</keyword>
<dbReference type="SUPFAM" id="SSF81296">
    <property type="entry name" value="E set domains"/>
    <property type="match status" value="1"/>
</dbReference>
<gene>
    <name evidence="8" type="ORF">N803_01565</name>
</gene>
<dbReference type="GO" id="GO:0042597">
    <property type="term" value="C:periplasmic space"/>
    <property type="evidence" value="ECO:0007669"/>
    <property type="project" value="InterPro"/>
</dbReference>
<dbReference type="InterPro" id="IPR032694">
    <property type="entry name" value="CopC/D"/>
</dbReference>
<dbReference type="Gene3D" id="2.60.40.1220">
    <property type="match status" value="1"/>
</dbReference>
<reference evidence="8 9" key="1">
    <citation type="submission" date="2013-08" db="EMBL/GenBank/DDBJ databases">
        <title>The genome sequence of Knoellia subterranea.</title>
        <authorList>
            <person name="Zhu W."/>
            <person name="Wang G."/>
        </authorList>
    </citation>
    <scope>NUCLEOTIDE SEQUENCE [LARGE SCALE GENOMIC DNA]</scope>
    <source>
        <strain evidence="8 9">KCTC 19937</strain>
    </source>
</reference>
<dbReference type="GO" id="GO:0030313">
    <property type="term" value="C:cell envelope"/>
    <property type="evidence" value="ECO:0007669"/>
    <property type="project" value="UniProtKB-SubCell"/>
</dbReference>
<keyword evidence="9" id="KW-1185">Reference proteome</keyword>
<dbReference type="Proteomes" id="UP000030011">
    <property type="component" value="Unassembled WGS sequence"/>
</dbReference>
<evidence type="ECO:0000256" key="1">
    <source>
        <dbReference type="ARBA" id="ARBA00004196"/>
    </source>
</evidence>
<sequence>MDGMRKTTRGLIVLLLTAFVAMVGGVVPASAHSRLISISPKDGAALPSSPTEVVLTFNETVKPQFVTVRVTDSEGGEVVDGEATAEGATVTLPVAQPIAAGTYNIVYRVVSADSHPISGKTTFTVEGNPQAPATSTSPSASGSVAPTPSATAGDATPSADSSPTTATTAAGEGTDTGGESTPTWVWFIVFAAVVGAIAATFYAVRRDNGEG</sequence>
<organism evidence="8 9">
    <name type="scientific">Knoellia subterranea KCTC 19937</name>
    <dbReference type="NCBI Taxonomy" id="1385521"/>
    <lineage>
        <taxon>Bacteria</taxon>
        <taxon>Bacillati</taxon>
        <taxon>Actinomycetota</taxon>
        <taxon>Actinomycetes</taxon>
        <taxon>Micrococcales</taxon>
        <taxon>Intrasporangiaceae</taxon>
        <taxon>Knoellia</taxon>
    </lineage>
</organism>
<keyword evidence="6" id="KW-1133">Transmembrane helix</keyword>
<protein>
    <submittedName>
        <fullName evidence="8">Copper resistance protein</fullName>
    </submittedName>
</protein>
<accession>A0A0A0JPX1</accession>
<dbReference type="Pfam" id="PF04234">
    <property type="entry name" value="CopC"/>
    <property type="match status" value="1"/>
</dbReference>
<dbReference type="InterPro" id="IPR014755">
    <property type="entry name" value="Cu-Rt/internalin_Ig-like"/>
</dbReference>
<dbReference type="OrthoDB" id="5242236at2"/>
<keyword evidence="3" id="KW-0732">Signal</keyword>
<name>A0A0A0JPX1_9MICO</name>
<keyword evidence="2" id="KW-0479">Metal-binding</keyword>
<dbReference type="eggNOG" id="COG2372">
    <property type="taxonomic scope" value="Bacteria"/>
</dbReference>
<dbReference type="InterPro" id="IPR007348">
    <property type="entry name" value="CopC_dom"/>
</dbReference>
<evidence type="ECO:0000313" key="9">
    <source>
        <dbReference type="Proteomes" id="UP000030011"/>
    </source>
</evidence>
<evidence type="ECO:0000256" key="4">
    <source>
        <dbReference type="ARBA" id="ARBA00023008"/>
    </source>
</evidence>
<dbReference type="AlphaFoldDB" id="A0A0A0JPX1"/>
<dbReference type="GO" id="GO:0006825">
    <property type="term" value="P:copper ion transport"/>
    <property type="evidence" value="ECO:0007669"/>
    <property type="project" value="InterPro"/>
</dbReference>
<dbReference type="STRING" id="1385521.N803_01565"/>